<dbReference type="InParanoid" id="G2XQZ8"/>
<organism evidence="1 2">
    <name type="scientific">Botryotinia fuckeliana (strain T4)</name>
    <name type="common">Noble rot fungus</name>
    <name type="synonym">Botrytis cinerea</name>
    <dbReference type="NCBI Taxonomy" id="999810"/>
    <lineage>
        <taxon>Eukaryota</taxon>
        <taxon>Fungi</taxon>
        <taxon>Dikarya</taxon>
        <taxon>Ascomycota</taxon>
        <taxon>Pezizomycotina</taxon>
        <taxon>Leotiomycetes</taxon>
        <taxon>Helotiales</taxon>
        <taxon>Sclerotiniaceae</taxon>
        <taxon>Botrytis</taxon>
    </lineage>
</organism>
<name>G2XQZ8_BOTF4</name>
<dbReference type="HOGENOM" id="CLU_2277038_0_0_1"/>
<proteinExistence type="predicted"/>
<protein>
    <submittedName>
        <fullName evidence="1">Uncharacterized protein</fullName>
    </submittedName>
</protein>
<accession>G2XQZ8</accession>
<gene>
    <name evidence="1" type="ORF">BofuT4_P012750.1</name>
</gene>
<evidence type="ECO:0000313" key="1">
    <source>
        <dbReference type="EMBL" id="CCD43166.1"/>
    </source>
</evidence>
<reference evidence="2" key="1">
    <citation type="journal article" date="2011" name="PLoS Genet.">
        <title>Genomic analysis of the necrotrophic fungal pathogens Sclerotinia sclerotiorum and Botrytis cinerea.</title>
        <authorList>
            <person name="Amselem J."/>
            <person name="Cuomo C.A."/>
            <person name="van Kan J.A."/>
            <person name="Viaud M."/>
            <person name="Benito E.P."/>
            <person name="Couloux A."/>
            <person name="Coutinho P.M."/>
            <person name="de Vries R.P."/>
            <person name="Dyer P.S."/>
            <person name="Fillinger S."/>
            <person name="Fournier E."/>
            <person name="Gout L."/>
            <person name="Hahn M."/>
            <person name="Kohn L."/>
            <person name="Lapalu N."/>
            <person name="Plummer K.M."/>
            <person name="Pradier J.M."/>
            <person name="Quevillon E."/>
            <person name="Sharon A."/>
            <person name="Simon A."/>
            <person name="ten Have A."/>
            <person name="Tudzynski B."/>
            <person name="Tudzynski P."/>
            <person name="Wincker P."/>
            <person name="Andrew M."/>
            <person name="Anthouard V."/>
            <person name="Beever R.E."/>
            <person name="Beffa R."/>
            <person name="Benoit I."/>
            <person name="Bouzid O."/>
            <person name="Brault B."/>
            <person name="Chen Z."/>
            <person name="Choquer M."/>
            <person name="Collemare J."/>
            <person name="Cotton P."/>
            <person name="Danchin E.G."/>
            <person name="Da Silva C."/>
            <person name="Gautier A."/>
            <person name="Giraud C."/>
            <person name="Giraud T."/>
            <person name="Gonzalez C."/>
            <person name="Grossetete S."/>
            <person name="Guldener U."/>
            <person name="Henrissat B."/>
            <person name="Howlett B.J."/>
            <person name="Kodira C."/>
            <person name="Kretschmer M."/>
            <person name="Lappartient A."/>
            <person name="Leroch M."/>
            <person name="Levis C."/>
            <person name="Mauceli E."/>
            <person name="Neuveglise C."/>
            <person name="Oeser B."/>
            <person name="Pearson M."/>
            <person name="Poulain J."/>
            <person name="Poussereau N."/>
            <person name="Quesneville H."/>
            <person name="Rascle C."/>
            <person name="Schumacher J."/>
            <person name="Segurens B."/>
            <person name="Sexton A."/>
            <person name="Silva E."/>
            <person name="Sirven C."/>
            <person name="Soanes D.M."/>
            <person name="Talbot N.J."/>
            <person name="Templeton M."/>
            <person name="Yandava C."/>
            <person name="Yarden O."/>
            <person name="Zeng Q."/>
            <person name="Rollins J.A."/>
            <person name="Lebrun M.H."/>
            <person name="Dickman M."/>
        </authorList>
    </citation>
    <scope>NUCLEOTIDE SEQUENCE [LARGE SCALE GENOMIC DNA]</scope>
    <source>
        <strain evidence="2">T4</strain>
    </source>
</reference>
<evidence type="ECO:0000313" key="2">
    <source>
        <dbReference type="Proteomes" id="UP000008177"/>
    </source>
</evidence>
<dbReference type="EMBL" id="FQ790255">
    <property type="protein sequence ID" value="CCD43166.1"/>
    <property type="molecule type" value="Genomic_DNA"/>
</dbReference>
<dbReference type="Proteomes" id="UP000008177">
    <property type="component" value="Unplaced contigs"/>
</dbReference>
<sequence length="102" mass="11712">MAHTLELQASKWFSSELAPIEIRRMHEGLLKVKTKSFWDRWNGWHGFSRAARRIWEGSGIPQVGRDPVWAGRRPLFTDVVSLLFQTRVGVSRISSCGEIGFK</sequence>
<dbReference type="AlphaFoldDB" id="G2XQZ8"/>